<keyword evidence="3" id="KW-0813">Transport</keyword>
<keyword evidence="10" id="KW-1185">Reference proteome</keyword>
<evidence type="ECO:0000256" key="1">
    <source>
        <dbReference type="ARBA" id="ARBA00004651"/>
    </source>
</evidence>
<dbReference type="RefSeq" id="WP_093150481.1">
    <property type="nucleotide sequence ID" value="NZ_FNBW01000006.1"/>
</dbReference>
<dbReference type="PANTHER" id="PTHR34979">
    <property type="entry name" value="INNER MEMBRANE PROTEIN YGAZ"/>
    <property type="match status" value="1"/>
</dbReference>
<keyword evidence="6 8" id="KW-1133">Transmembrane helix</keyword>
<dbReference type="Proteomes" id="UP000198615">
    <property type="component" value="Unassembled WGS sequence"/>
</dbReference>
<dbReference type="InterPro" id="IPR011606">
    <property type="entry name" value="Brnchd-chn_aa_trnsp_permease"/>
</dbReference>
<keyword evidence="4" id="KW-1003">Cell membrane</keyword>
<evidence type="ECO:0000256" key="6">
    <source>
        <dbReference type="ARBA" id="ARBA00022989"/>
    </source>
</evidence>
<evidence type="ECO:0000313" key="9">
    <source>
        <dbReference type="EMBL" id="SDF78842.1"/>
    </source>
</evidence>
<dbReference type="AlphaFoldDB" id="A0A8G2BHW1"/>
<organism evidence="9 10">
    <name type="scientific">Thalassobaculum litoreum DSM 18839</name>
    <dbReference type="NCBI Taxonomy" id="1123362"/>
    <lineage>
        <taxon>Bacteria</taxon>
        <taxon>Pseudomonadati</taxon>
        <taxon>Pseudomonadota</taxon>
        <taxon>Alphaproteobacteria</taxon>
        <taxon>Rhodospirillales</taxon>
        <taxon>Thalassobaculaceae</taxon>
        <taxon>Thalassobaculum</taxon>
    </lineage>
</organism>
<feature type="transmembrane region" description="Helical" evidence="8">
    <location>
        <begin position="164"/>
        <end position="182"/>
    </location>
</feature>
<dbReference type="OrthoDB" id="7675159at2"/>
<feature type="transmembrane region" description="Helical" evidence="8">
    <location>
        <begin position="102"/>
        <end position="121"/>
    </location>
</feature>
<comment type="caution">
    <text evidence="9">The sequence shown here is derived from an EMBL/GenBank/DDBJ whole genome shotgun (WGS) entry which is preliminary data.</text>
</comment>
<proteinExistence type="inferred from homology"/>
<dbReference type="EMBL" id="FNBW01000006">
    <property type="protein sequence ID" value="SDF78842.1"/>
    <property type="molecule type" value="Genomic_DNA"/>
</dbReference>
<name>A0A8G2BHW1_9PROT</name>
<evidence type="ECO:0000256" key="3">
    <source>
        <dbReference type="ARBA" id="ARBA00022448"/>
    </source>
</evidence>
<dbReference type="Pfam" id="PF03591">
    <property type="entry name" value="AzlC"/>
    <property type="match status" value="1"/>
</dbReference>
<gene>
    <name evidence="9" type="ORF">SAMN05660686_02386</name>
</gene>
<dbReference type="GO" id="GO:1903785">
    <property type="term" value="P:L-valine transmembrane transport"/>
    <property type="evidence" value="ECO:0007669"/>
    <property type="project" value="TreeGrafter"/>
</dbReference>
<evidence type="ECO:0000256" key="5">
    <source>
        <dbReference type="ARBA" id="ARBA00022692"/>
    </source>
</evidence>
<accession>A0A8G2BHW1</accession>
<evidence type="ECO:0000256" key="2">
    <source>
        <dbReference type="ARBA" id="ARBA00010735"/>
    </source>
</evidence>
<evidence type="ECO:0000256" key="7">
    <source>
        <dbReference type="ARBA" id="ARBA00023136"/>
    </source>
</evidence>
<feature type="transmembrane region" description="Helical" evidence="8">
    <location>
        <begin position="189"/>
        <end position="207"/>
    </location>
</feature>
<dbReference type="PANTHER" id="PTHR34979:SF1">
    <property type="entry name" value="INNER MEMBRANE PROTEIN YGAZ"/>
    <property type="match status" value="1"/>
</dbReference>
<comment type="similarity">
    <text evidence="2">Belongs to the AzlC family.</text>
</comment>
<evidence type="ECO:0000313" key="10">
    <source>
        <dbReference type="Proteomes" id="UP000198615"/>
    </source>
</evidence>
<comment type="subcellular location">
    <subcellularLocation>
        <location evidence="1">Cell membrane</location>
        <topology evidence="1">Multi-pass membrane protein</topology>
    </subcellularLocation>
</comment>
<evidence type="ECO:0000256" key="8">
    <source>
        <dbReference type="SAM" id="Phobius"/>
    </source>
</evidence>
<feature type="transmembrane region" description="Helical" evidence="8">
    <location>
        <begin position="65"/>
        <end position="82"/>
    </location>
</feature>
<feature type="transmembrane region" description="Helical" evidence="8">
    <location>
        <begin position="41"/>
        <end position="58"/>
    </location>
</feature>
<feature type="transmembrane region" description="Helical" evidence="8">
    <location>
        <begin position="12"/>
        <end position="35"/>
    </location>
</feature>
<keyword evidence="7 8" id="KW-0472">Membrane</keyword>
<reference evidence="9 10" key="1">
    <citation type="submission" date="2016-10" db="EMBL/GenBank/DDBJ databases">
        <authorList>
            <person name="Varghese N."/>
            <person name="Submissions S."/>
        </authorList>
    </citation>
    <scope>NUCLEOTIDE SEQUENCE [LARGE SCALE GENOMIC DNA]</scope>
    <source>
        <strain evidence="9 10">DSM 18839</strain>
    </source>
</reference>
<keyword evidence="5 8" id="KW-0812">Transmembrane</keyword>
<sequence length="235" mass="23919">MKPVDFPGGLKAGMRAAVGLPTVVLLGSLTGYGALAHDTGFGGGLAVLSTILIWGLPGQIVMAEMYAAGADVLAIAIAVGMANMRFFPMAVSLMPTLGGGGLATRFAQAQLMSATSWAYVMRSSAPETPQARLGYHTGFTCVCVTVAAIATLIGYLGAAGLPKPLAMALLFINACFLLLLLLDTRGRGAAVAVITGVAAGIPINMYFPDTGLIITGLIGGTAGFLADGTRRQEEP</sequence>
<dbReference type="GO" id="GO:0005886">
    <property type="term" value="C:plasma membrane"/>
    <property type="evidence" value="ECO:0007669"/>
    <property type="project" value="UniProtKB-SubCell"/>
</dbReference>
<feature type="transmembrane region" description="Helical" evidence="8">
    <location>
        <begin position="133"/>
        <end position="158"/>
    </location>
</feature>
<protein>
    <submittedName>
        <fullName evidence="9">Predicted branched-chain amino acid permease (Azaleucine resistance)</fullName>
    </submittedName>
</protein>
<evidence type="ECO:0000256" key="4">
    <source>
        <dbReference type="ARBA" id="ARBA00022475"/>
    </source>
</evidence>